<sequence length="837" mass="90219">MLNSNKGEGVPIDAGSPARFDRRSGSWLERLIFNHRATIVTICALLTALLGWRATQLQVNANFQNMMPQSHPYIQNYLNNADSLRALGNSLRVVVENTSGDIYDPQYLRTLQQANDRIFLMPGVDRSFVKSLWTPTVRWTEITEDGFRGGPVMPDDYDGSPKAVGKLRRNIDRAGIVGSVVANDQRSSMIFVPLLDADAATGKKIDYRELSHRLEKQVRSLQSKSVKVHIVGFAKLAGDLIDGLTQVITYFGVAAAIAALALFAYTRCVRSTVLVLVCSVAAVIWQLGVVQWLGFVLDPYSMLVPFLVFAIGVSHGAQKMNGITQDVARGAHRYVAARYTFRRLFIAGLTALLADAVGFAVLMLIDVPVIRDLALTASIGVAVLIFTNLVLLPVLLSFIGVSSTAARRSLNSQKASAQMAGSGAKMFAALEIFATRRWAIGAIAASVVLFAAGLSISAHLQVGDLNAGAPELRPHSTYNRDNAFINAHYGLSSDVFAVIVKTPSGGVAQFPTLVEMDRLEAQLREVEGVRGTSSAAGVMRMYTAGNFEGSPKWMTINRDPFVSQDAFSNVVVAMPELTNQDRSVAPVQAFLADHKAATLTRVASAVERFAAAHDTPERHFLLAAGSAGIDAATNIVVEKANRQMLMLVYAAVAVLSFITFRSWQAVIVALLPLMLTSVLCEALMVMLGIGVKVSTLPVIALGVGIGVDYALYLLSVLLARLRAGATLVEAYREALQFTGKVVALVGFTLAGGVVSWAWSPIRFQADMGILLTFMFLWNMVGALVLIPALSYFLLRPRTAAMSAEPTQPAGSQTPARRKSSWVGMTAIDDGKGGIAHE</sequence>
<dbReference type="PROSITE" id="PS50156">
    <property type="entry name" value="SSD"/>
    <property type="match status" value="1"/>
</dbReference>
<feature type="transmembrane region" description="Helical" evidence="6">
    <location>
        <begin position="667"/>
        <end position="690"/>
    </location>
</feature>
<gene>
    <name evidence="8" type="ORF">GCM10011400_11920</name>
</gene>
<evidence type="ECO:0000256" key="2">
    <source>
        <dbReference type="ARBA" id="ARBA00022475"/>
    </source>
</evidence>
<dbReference type="InterPro" id="IPR004869">
    <property type="entry name" value="MMPL_dom"/>
</dbReference>
<dbReference type="Proteomes" id="UP000602004">
    <property type="component" value="Unassembled WGS sequence"/>
</dbReference>
<name>A0ABQ1LN87_9BURK</name>
<comment type="caution">
    <text evidence="8">The sequence shown here is derived from an EMBL/GenBank/DDBJ whole genome shotgun (WGS) entry which is preliminary data.</text>
</comment>
<protein>
    <submittedName>
        <fullName evidence="8">RND transporter</fullName>
    </submittedName>
</protein>
<feature type="transmembrane region" description="Helical" evidence="6">
    <location>
        <begin position="247"/>
        <end position="266"/>
    </location>
</feature>
<feature type="transmembrane region" description="Helical" evidence="6">
    <location>
        <begin position="767"/>
        <end position="794"/>
    </location>
</feature>
<dbReference type="RefSeq" id="WP_115782973.1">
    <property type="nucleotide sequence ID" value="NZ_BMHL01000002.1"/>
</dbReference>
<feature type="transmembrane region" description="Helical" evidence="6">
    <location>
        <begin position="377"/>
        <end position="401"/>
    </location>
</feature>
<feature type="domain" description="SSD" evidence="7">
    <location>
        <begin position="276"/>
        <end position="398"/>
    </location>
</feature>
<evidence type="ECO:0000313" key="8">
    <source>
        <dbReference type="EMBL" id="GGC27127.1"/>
    </source>
</evidence>
<feature type="transmembrane region" description="Helical" evidence="6">
    <location>
        <begin position="741"/>
        <end position="761"/>
    </location>
</feature>
<dbReference type="InterPro" id="IPR000731">
    <property type="entry name" value="SSD"/>
</dbReference>
<dbReference type="Gene3D" id="1.20.1640.10">
    <property type="entry name" value="Multidrug efflux transporter AcrB transmembrane domain"/>
    <property type="match status" value="2"/>
</dbReference>
<feature type="transmembrane region" description="Helical" evidence="6">
    <location>
        <begin position="644"/>
        <end position="660"/>
    </location>
</feature>
<dbReference type="PANTHER" id="PTHR33406">
    <property type="entry name" value="MEMBRANE PROTEIN MJ1562-RELATED"/>
    <property type="match status" value="1"/>
</dbReference>
<reference evidence="9" key="1">
    <citation type="journal article" date="2019" name="Int. J. Syst. Evol. Microbiol.">
        <title>The Global Catalogue of Microorganisms (GCM) 10K type strain sequencing project: providing services to taxonomists for standard genome sequencing and annotation.</title>
        <authorList>
            <consortium name="The Broad Institute Genomics Platform"/>
            <consortium name="The Broad Institute Genome Sequencing Center for Infectious Disease"/>
            <person name="Wu L."/>
            <person name="Ma J."/>
        </authorList>
    </citation>
    <scope>NUCLEOTIDE SEQUENCE [LARGE SCALE GENOMIC DNA]</scope>
    <source>
        <strain evidence="9">CGMCC 1.15103</strain>
    </source>
</reference>
<keyword evidence="3 6" id="KW-0812">Transmembrane</keyword>
<evidence type="ECO:0000256" key="5">
    <source>
        <dbReference type="ARBA" id="ARBA00023136"/>
    </source>
</evidence>
<keyword evidence="2" id="KW-1003">Cell membrane</keyword>
<feature type="transmembrane region" description="Helical" evidence="6">
    <location>
        <begin position="300"/>
        <end position="317"/>
    </location>
</feature>
<dbReference type="EMBL" id="BMHL01000002">
    <property type="protein sequence ID" value="GGC27127.1"/>
    <property type="molecule type" value="Genomic_DNA"/>
</dbReference>
<evidence type="ECO:0000313" key="9">
    <source>
        <dbReference type="Proteomes" id="UP000602004"/>
    </source>
</evidence>
<keyword evidence="9" id="KW-1185">Reference proteome</keyword>
<comment type="subcellular location">
    <subcellularLocation>
        <location evidence="1">Cell membrane</location>
        <topology evidence="1">Multi-pass membrane protein</topology>
    </subcellularLocation>
</comment>
<dbReference type="SUPFAM" id="SSF82866">
    <property type="entry name" value="Multidrug efflux transporter AcrB transmembrane domain"/>
    <property type="match status" value="2"/>
</dbReference>
<feature type="transmembrane region" description="Helical" evidence="6">
    <location>
        <begin position="273"/>
        <end position="294"/>
    </location>
</feature>
<feature type="transmembrane region" description="Helical" evidence="6">
    <location>
        <begin position="438"/>
        <end position="460"/>
    </location>
</feature>
<evidence type="ECO:0000256" key="1">
    <source>
        <dbReference type="ARBA" id="ARBA00004651"/>
    </source>
</evidence>
<accession>A0ABQ1LN87</accession>
<keyword evidence="5 6" id="KW-0472">Membrane</keyword>
<feature type="transmembrane region" description="Helical" evidence="6">
    <location>
        <begin position="696"/>
        <end position="721"/>
    </location>
</feature>
<evidence type="ECO:0000256" key="3">
    <source>
        <dbReference type="ARBA" id="ARBA00022692"/>
    </source>
</evidence>
<organism evidence="8 9">
    <name type="scientific">Paraburkholderia caffeinilytica</name>
    <dbReference type="NCBI Taxonomy" id="1761016"/>
    <lineage>
        <taxon>Bacteria</taxon>
        <taxon>Pseudomonadati</taxon>
        <taxon>Pseudomonadota</taxon>
        <taxon>Betaproteobacteria</taxon>
        <taxon>Burkholderiales</taxon>
        <taxon>Burkholderiaceae</taxon>
        <taxon>Paraburkholderia</taxon>
    </lineage>
</organism>
<feature type="transmembrane region" description="Helical" evidence="6">
    <location>
        <begin position="344"/>
        <end position="365"/>
    </location>
</feature>
<dbReference type="Pfam" id="PF03176">
    <property type="entry name" value="MMPL"/>
    <property type="match status" value="2"/>
</dbReference>
<dbReference type="InterPro" id="IPR050545">
    <property type="entry name" value="Mycobact_MmpL"/>
</dbReference>
<evidence type="ECO:0000259" key="7">
    <source>
        <dbReference type="PROSITE" id="PS50156"/>
    </source>
</evidence>
<keyword evidence="4 6" id="KW-1133">Transmembrane helix</keyword>
<proteinExistence type="predicted"/>
<evidence type="ECO:0000256" key="4">
    <source>
        <dbReference type="ARBA" id="ARBA00022989"/>
    </source>
</evidence>
<evidence type="ECO:0000256" key="6">
    <source>
        <dbReference type="SAM" id="Phobius"/>
    </source>
</evidence>
<dbReference type="PANTHER" id="PTHR33406:SF10">
    <property type="entry name" value="SSD DOMAIN-CONTAINING PROTEIN"/>
    <property type="match status" value="1"/>
</dbReference>